<protein>
    <submittedName>
        <fullName evidence="2">VOC family protein</fullName>
    </submittedName>
</protein>
<proteinExistence type="predicted"/>
<accession>A0A5R9BA42</accession>
<dbReference type="RefSeq" id="WP_138253257.1">
    <property type="nucleotide sequence ID" value="NZ_VAVZ01000023.1"/>
</dbReference>
<evidence type="ECO:0000313" key="2">
    <source>
        <dbReference type="EMBL" id="TLP96386.1"/>
    </source>
</evidence>
<dbReference type="EMBL" id="VAVZ01000023">
    <property type="protein sequence ID" value="TLP96386.1"/>
    <property type="molecule type" value="Genomic_DNA"/>
</dbReference>
<dbReference type="InterPro" id="IPR041581">
    <property type="entry name" value="Glyoxalase_6"/>
</dbReference>
<name>A0A5R9BA42_9MICC</name>
<evidence type="ECO:0000259" key="1">
    <source>
        <dbReference type="PROSITE" id="PS51819"/>
    </source>
</evidence>
<dbReference type="SUPFAM" id="SSF54593">
    <property type="entry name" value="Glyoxalase/Bleomycin resistance protein/Dihydroxybiphenyl dioxygenase"/>
    <property type="match status" value="1"/>
</dbReference>
<feature type="domain" description="VOC" evidence="1">
    <location>
        <begin position="6"/>
        <end position="119"/>
    </location>
</feature>
<dbReference type="InterPro" id="IPR037523">
    <property type="entry name" value="VOC_core"/>
</dbReference>
<dbReference type="PANTHER" id="PTHR33993:SF5">
    <property type="entry name" value="GLYOXALASE"/>
    <property type="match status" value="1"/>
</dbReference>
<dbReference type="PANTHER" id="PTHR33993">
    <property type="entry name" value="GLYOXALASE-RELATED"/>
    <property type="match status" value="1"/>
</dbReference>
<dbReference type="PROSITE" id="PS51819">
    <property type="entry name" value="VOC"/>
    <property type="match status" value="1"/>
</dbReference>
<gene>
    <name evidence="2" type="ORF">FEF26_09305</name>
</gene>
<dbReference type="CDD" id="cd06587">
    <property type="entry name" value="VOC"/>
    <property type="match status" value="1"/>
</dbReference>
<reference evidence="2 3" key="1">
    <citation type="submission" date="2019-05" db="EMBL/GenBank/DDBJ databases">
        <title>Nesterenkonia sp. GY074 isolated from the Southern Atlantic Ocean.</title>
        <authorList>
            <person name="Zhang G."/>
        </authorList>
    </citation>
    <scope>NUCLEOTIDE SEQUENCE [LARGE SCALE GENOMIC DNA]</scope>
    <source>
        <strain evidence="2 3">GY074</strain>
    </source>
</reference>
<dbReference type="InterPro" id="IPR029068">
    <property type="entry name" value="Glyas_Bleomycin-R_OHBP_Dase"/>
</dbReference>
<evidence type="ECO:0000313" key="3">
    <source>
        <dbReference type="Proteomes" id="UP000310458"/>
    </source>
</evidence>
<dbReference type="Pfam" id="PF18029">
    <property type="entry name" value="Glyoxalase_6"/>
    <property type="match status" value="1"/>
</dbReference>
<sequence>MVRVTGIGGFFFRARDPDQLSAWYSEHLDVPRPPASYDAPVWVQAAGPTVFAPFGDNAPNDYLGHSGWGMNLRVDDLNGMVGRLRGAGIDVEVDPETYPNGRFASLQDPEGNFIQLWEVSQRTAS</sequence>
<dbReference type="AlphaFoldDB" id="A0A5R9BA42"/>
<dbReference type="Proteomes" id="UP000310458">
    <property type="component" value="Unassembled WGS sequence"/>
</dbReference>
<dbReference type="Gene3D" id="3.10.180.10">
    <property type="entry name" value="2,3-Dihydroxybiphenyl 1,2-Dioxygenase, domain 1"/>
    <property type="match status" value="1"/>
</dbReference>
<comment type="caution">
    <text evidence="2">The sequence shown here is derived from an EMBL/GenBank/DDBJ whole genome shotgun (WGS) entry which is preliminary data.</text>
</comment>
<keyword evidence="3" id="KW-1185">Reference proteome</keyword>
<dbReference type="InterPro" id="IPR052164">
    <property type="entry name" value="Anthracycline_SecMetBiosynth"/>
</dbReference>
<dbReference type="OrthoDB" id="9799428at2"/>
<organism evidence="2 3">
    <name type="scientific">Nesterenkonia salmonea</name>
    <dbReference type="NCBI Taxonomy" id="1804987"/>
    <lineage>
        <taxon>Bacteria</taxon>
        <taxon>Bacillati</taxon>
        <taxon>Actinomycetota</taxon>
        <taxon>Actinomycetes</taxon>
        <taxon>Micrococcales</taxon>
        <taxon>Micrococcaceae</taxon>
        <taxon>Nesterenkonia</taxon>
    </lineage>
</organism>